<dbReference type="EMBL" id="BLXT01003068">
    <property type="protein sequence ID" value="GFO00250.1"/>
    <property type="molecule type" value="Genomic_DNA"/>
</dbReference>
<sequence>MGYRALEQKADKLFIATKLDKAGQESLALLCDASDQHVDVTCWYYRHFGCGAKKCQQACHYISNFQKKRKHENARAGQQ</sequence>
<proteinExistence type="predicted"/>
<keyword evidence="2" id="KW-1185">Reference proteome</keyword>
<dbReference type="AlphaFoldDB" id="A0AAV3ZWK5"/>
<evidence type="ECO:0000313" key="1">
    <source>
        <dbReference type="EMBL" id="GFO00250.1"/>
    </source>
</evidence>
<reference evidence="1 2" key="1">
    <citation type="journal article" date="2021" name="Elife">
        <title>Chloroplast acquisition without the gene transfer in kleptoplastic sea slugs, Plakobranchus ocellatus.</title>
        <authorList>
            <person name="Maeda T."/>
            <person name="Takahashi S."/>
            <person name="Yoshida T."/>
            <person name="Shimamura S."/>
            <person name="Takaki Y."/>
            <person name="Nagai Y."/>
            <person name="Toyoda A."/>
            <person name="Suzuki Y."/>
            <person name="Arimoto A."/>
            <person name="Ishii H."/>
            <person name="Satoh N."/>
            <person name="Nishiyama T."/>
            <person name="Hasebe M."/>
            <person name="Maruyama T."/>
            <person name="Minagawa J."/>
            <person name="Obokata J."/>
            <person name="Shigenobu S."/>
        </authorList>
    </citation>
    <scope>NUCLEOTIDE SEQUENCE [LARGE SCALE GENOMIC DNA]</scope>
</reference>
<name>A0AAV3ZWK5_9GAST</name>
<organism evidence="1 2">
    <name type="scientific">Plakobranchus ocellatus</name>
    <dbReference type="NCBI Taxonomy" id="259542"/>
    <lineage>
        <taxon>Eukaryota</taxon>
        <taxon>Metazoa</taxon>
        <taxon>Spiralia</taxon>
        <taxon>Lophotrochozoa</taxon>
        <taxon>Mollusca</taxon>
        <taxon>Gastropoda</taxon>
        <taxon>Heterobranchia</taxon>
        <taxon>Euthyneura</taxon>
        <taxon>Panpulmonata</taxon>
        <taxon>Sacoglossa</taxon>
        <taxon>Placobranchoidea</taxon>
        <taxon>Plakobranchidae</taxon>
        <taxon>Plakobranchus</taxon>
    </lineage>
</organism>
<protein>
    <submittedName>
        <fullName evidence="1">Uncharacterized protein</fullName>
    </submittedName>
</protein>
<evidence type="ECO:0000313" key="2">
    <source>
        <dbReference type="Proteomes" id="UP000735302"/>
    </source>
</evidence>
<dbReference type="Proteomes" id="UP000735302">
    <property type="component" value="Unassembled WGS sequence"/>
</dbReference>
<accession>A0AAV3ZWK5</accession>
<gene>
    <name evidence="1" type="ORF">PoB_002675500</name>
</gene>
<comment type="caution">
    <text evidence="1">The sequence shown here is derived from an EMBL/GenBank/DDBJ whole genome shotgun (WGS) entry which is preliminary data.</text>
</comment>